<evidence type="ECO:0000313" key="3">
    <source>
        <dbReference type="Proteomes" id="UP000322814"/>
    </source>
</evidence>
<dbReference type="Pfam" id="PF04018">
    <property type="entry name" value="VCA0040-like"/>
    <property type="match status" value="1"/>
</dbReference>
<protein>
    <submittedName>
        <fullName evidence="2">DUF368 domain-containing protein</fullName>
    </submittedName>
</protein>
<feature type="transmembrane region" description="Helical" evidence="1">
    <location>
        <begin position="57"/>
        <end position="74"/>
    </location>
</feature>
<organism evidence="2 3">
    <name type="scientific">Brachyspira aalborgi</name>
    <dbReference type="NCBI Taxonomy" id="29522"/>
    <lineage>
        <taxon>Bacteria</taxon>
        <taxon>Pseudomonadati</taxon>
        <taxon>Spirochaetota</taxon>
        <taxon>Spirochaetia</taxon>
        <taxon>Brachyspirales</taxon>
        <taxon>Brachyspiraceae</taxon>
        <taxon>Brachyspira</taxon>
    </lineage>
</organism>
<feature type="transmembrane region" description="Helical" evidence="1">
    <location>
        <begin position="86"/>
        <end position="105"/>
    </location>
</feature>
<keyword evidence="1" id="KW-0472">Membrane</keyword>
<gene>
    <name evidence="2" type="ORF">EPJ78_03110</name>
</gene>
<accession>A0A5C8EIE2</accession>
<evidence type="ECO:0000256" key="1">
    <source>
        <dbReference type="SAM" id="Phobius"/>
    </source>
</evidence>
<feature type="transmembrane region" description="Helical" evidence="1">
    <location>
        <begin position="150"/>
        <end position="183"/>
    </location>
</feature>
<keyword evidence="1" id="KW-0812">Transmembrane</keyword>
<reference evidence="2 3" key="1">
    <citation type="journal article" date="1992" name="Lakartidningen">
        <title>[Penicillin V and not amoxicillin is the first choice preparation in acute otitis].</title>
        <authorList>
            <person name="Kamme C."/>
            <person name="Lundgren K."/>
            <person name="Prellner K."/>
        </authorList>
    </citation>
    <scope>NUCLEOTIDE SEQUENCE [LARGE SCALE GENOMIC DNA]</scope>
    <source>
        <strain evidence="2 3">PC4580III</strain>
    </source>
</reference>
<dbReference type="AlphaFoldDB" id="A0A5C8EIE2"/>
<feature type="transmembrane region" description="Helical" evidence="1">
    <location>
        <begin position="228"/>
        <end position="244"/>
    </location>
</feature>
<dbReference type="PANTHER" id="PTHR37308">
    <property type="entry name" value="INTEGRAL MEMBRANE PROTEIN"/>
    <property type="match status" value="1"/>
</dbReference>
<comment type="caution">
    <text evidence="2">The sequence shown here is derived from an EMBL/GenBank/DDBJ whole genome shotgun (WGS) entry which is preliminary data.</text>
</comment>
<dbReference type="EMBL" id="SAYB01000003">
    <property type="protein sequence ID" value="TXJ37719.1"/>
    <property type="molecule type" value="Genomic_DNA"/>
</dbReference>
<dbReference type="PANTHER" id="PTHR37308:SF1">
    <property type="entry name" value="POLYPRENYL-PHOSPHATE TRANSPORTER"/>
    <property type="match status" value="1"/>
</dbReference>
<evidence type="ECO:0000313" key="2">
    <source>
        <dbReference type="EMBL" id="TXJ37719.1"/>
    </source>
</evidence>
<name>A0A5C8EIE2_9SPIR</name>
<feature type="transmembrane region" description="Helical" evidence="1">
    <location>
        <begin position="195"/>
        <end position="216"/>
    </location>
</feature>
<feature type="transmembrane region" description="Helical" evidence="1">
    <location>
        <begin position="250"/>
        <end position="270"/>
    </location>
</feature>
<dbReference type="InterPro" id="IPR007163">
    <property type="entry name" value="VCA0040-like"/>
</dbReference>
<proteinExistence type="predicted"/>
<feature type="transmembrane region" description="Helical" evidence="1">
    <location>
        <begin position="7"/>
        <end position="30"/>
    </location>
</feature>
<sequence length="279" mass="31029">MNVIKGFIVGASMLVPGFSGGTMAMILGIYDKLIASLSGILSFSKNENYFIKNKSNFLIVILFSIGALIGMILVSKPLSVIIEKFFTISCFFFMGAALGGFNAVYNKTKSYKFNYMSVFYIILGAAIVYLISIIPEGFFNSDNNNRGKILTYFILIVAGFISAIALILPGISVSYMFLLLGIYQETINAVQNLYIPYLIPLCFGLILGIILTTKILEYWMSHYVKSSYLIISGFVLGSIIQVFPGLPKNIIEWILCPLLFVSAYLLVRLLQRFDSDTIK</sequence>
<dbReference type="Proteomes" id="UP000322814">
    <property type="component" value="Unassembled WGS sequence"/>
</dbReference>
<keyword evidence="1" id="KW-1133">Transmembrane helix</keyword>
<dbReference type="RefSeq" id="WP_147770499.1">
    <property type="nucleotide sequence ID" value="NZ_SAYB01000003.1"/>
</dbReference>
<feature type="transmembrane region" description="Helical" evidence="1">
    <location>
        <begin position="117"/>
        <end position="138"/>
    </location>
</feature>